<dbReference type="InterPro" id="IPR002478">
    <property type="entry name" value="PUA"/>
</dbReference>
<dbReference type="NCBIfam" id="TIGR00451">
    <property type="entry name" value="unchar_dom_2"/>
    <property type="match status" value="1"/>
</dbReference>
<proteinExistence type="predicted"/>
<dbReference type="GO" id="GO:0003723">
    <property type="term" value="F:RNA binding"/>
    <property type="evidence" value="ECO:0007669"/>
    <property type="project" value="InterPro"/>
</dbReference>
<dbReference type="CDD" id="cd21149">
    <property type="entry name" value="PUA_archaeosine_TGT"/>
    <property type="match status" value="1"/>
</dbReference>
<dbReference type="InterPro" id="IPR015947">
    <property type="entry name" value="PUA-like_sf"/>
</dbReference>
<dbReference type="Pfam" id="PF01472">
    <property type="entry name" value="PUA"/>
    <property type="match status" value="1"/>
</dbReference>
<dbReference type="Pfam" id="PF14810">
    <property type="entry name" value="TGT_C2"/>
    <property type="match status" value="1"/>
</dbReference>
<dbReference type="PROSITE" id="PS50890">
    <property type="entry name" value="PUA"/>
    <property type="match status" value="1"/>
</dbReference>
<dbReference type="Proteomes" id="UP000230607">
    <property type="component" value="Chromosome 1"/>
</dbReference>
<sequence>MDKLTYFMNSVLKIKYTLDALFGQGVSKYLPKDVIINYSKKTGRIKHVYQNDILLCTLRTDGGLAITPFFAQILLKSKKFKENCLEVDDESKAFVQEGSSVFCKHVTWCGKNIMIGGDVSVLHDGKVIAVGKAVLSTRMIKSFKKGVAVKIRDSLKSTNSGV</sequence>
<dbReference type="SMART" id="SM00359">
    <property type="entry name" value="PUA"/>
    <property type="match status" value="1"/>
</dbReference>
<name>A0A2H1FGM9_9ARCH</name>
<keyword evidence="3" id="KW-1185">Reference proteome</keyword>
<evidence type="ECO:0000313" key="3">
    <source>
        <dbReference type="Proteomes" id="UP000230607"/>
    </source>
</evidence>
<organism evidence="2 3">
    <name type="scientific">Candidatus Nitrosotalea okcheonensis</name>
    <dbReference type="NCBI Taxonomy" id="1903276"/>
    <lineage>
        <taxon>Archaea</taxon>
        <taxon>Nitrososphaerota</taxon>
        <taxon>Nitrososphaeria</taxon>
        <taxon>Nitrosotaleales</taxon>
        <taxon>Nitrosotaleaceae</taxon>
        <taxon>Nitrosotalea</taxon>
    </lineage>
</organism>
<dbReference type="InterPro" id="IPR004521">
    <property type="entry name" value="Uncharacterised_CHP00451"/>
</dbReference>
<dbReference type="EMBL" id="LT841358">
    <property type="protein sequence ID" value="SMH71925.1"/>
    <property type="molecule type" value="Genomic_DNA"/>
</dbReference>
<accession>A0A2H1FGM9</accession>
<dbReference type="AlphaFoldDB" id="A0A2H1FGM9"/>
<feature type="domain" description="PUA" evidence="1">
    <location>
        <begin position="83"/>
        <end position="156"/>
    </location>
</feature>
<reference evidence="3" key="1">
    <citation type="submission" date="2017-03" db="EMBL/GenBank/DDBJ databases">
        <authorList>
            <person name="Herbold C."/>
        </authorList>
    </citation>
    <scope>NUCLEOTIDE SEQUENCE [LARGE SCALE GENOMIC DNA]</scope>
</reference>
<dbReference type="InterPro" id="IPR036974">
    <property type="entry name" value="PUA_sf"/>
</dbReference>
<dbReference type="InterPro" id="IPR029402">
    <property type="entry name" value="TGT_C2"/>
</dbReference>
<dbReference type="Gene3D" id="3.10.450.90">
    <property type="entry name" value="ArcTGT, C2 domain"/>
    <property type="match status" value="1"/>
</dbReference>
<gene>
    <name evidence="2" type="ORF">NCS_11737</name>
</gene>
<evidence type="ECO:0000259" key="1">
    <source>
        <dbReference type="SMART" id="SM00359"/>
    </source>
</evidence>
<dbReference type="SUPFAM" id="SSF88802">
    <property type="entry name" value="Pre-PUA domain"/>
    <property type="match status" value="1"/>
</dbReference>
<dbReference type="SUPFAM" id="SSF88697">
    <property type="entry name" value="PUA domain-like"/>
    <property type="match status" value="1"/>
</dbReference>
<dbReference type="Gene3D" id="2.30.130.10">
    <property type="entry name" value="PUA domain"/>
    <property type="match status" value="1"/>
</dbReference>
<protein>
    <recommendedName>
        <fullName evidence="1">PUA domain-containing protein</fullName>
    </recommendedName>
</protein>
<evidence type="ECO:0000313" key="2">
    <source>
        <dbReference type="EMBL" id="SMH71925.1"/>
    </source>
</evidence>
<dbReference type="InterPro" id="IPR038250">
    <property type="entry name" value="TGT_C2_sf"/>
</dbReference>